<evidence type="ECO:0000313" key="2">
    <source>
        <dbReference type="Proteomes" id="UP000634530"/>
    </source>
</evidence>
<protein>
    <submittedName>
        <fullName evidence="1">Uncharacterized protein</fullName>
    </submittedName>
</protein>
<dbReference type="Proteomes" id="UP000634530">
    <property type="component" value="Chromosome"/>
</dbReference>
<keyword evidence="2" id="KW-1185">Reference proteome</keyword>
<gene>
    <name evidence="1" type="ORF">HU752_015340</name>
</gene>
<reference evidence="1 2" key="1">
    <citation type="journal article" date="2020" name="Microorganisms">
        <title>Reliable Identification of Environmental Pseudomonas Isolates Using the rpoD Gene.</title>
        <authorList>
            <consortium name="The Broad Institute Genome Sequencing Platform"/>
            <person name="Girard L."/>
            <person name="Lood C."/>
            <person name="Rokni-Zadeh H."/>
            <person name="van Noort V."/>
            <person name="Lavigne R."/>
            <person name="De Mot R."/>
        </authorList>
    </citation>
    <scope>NUCLEOTIDE SEQUENCE [LARGE SCALE GENOMIC DNA]</scope>
    <source>
        <strain evidence="1 2">RW8P3</strain>
    </source>
</reference>
<organism evidence="1 2">
    <name type="scientific">Pseudomonas vanderleydeniana</name>
    <dbReference type="NCBI Taxonomy" id="2745495"/>
    <lineage>
        <taxon>Bacteria</taxon>
        <taxon>Pseudomonadati</taxon>
        <taxon>Pseudomonadota</taxon>
        <taxon>Gammaproteobacteria</taxon>
        <taxon>Pseudomonadales</taxon>
        <taxon>Pseudomonadaceae</taxon>
        <taxon>Pseudomonas</taxon>
    </lineage>
</organism>
<dbReference type="AlphaFoldDB" id="A0A9E6PSI9"/>
<name>A0A9E6PSI9_9PSED</name>
<proteinExistence type="predicted"/>
<accession>A0A9E6PSI9</accession>
<sequence length="109" mass="12493">MSQMQQTGAAFKYAIILTPLLWKKAIRDYKGQRGSTFAIRLRELLQAAAKAHSQAPEAEQVFFNLYPLMEKRFRLKLVLTLLSADPGLPYLLLSLKEEWTESPLESLPR</sequence>
<evidence type="ECO:0000313" key="1">
    <source>
        <dbReference type="EMBL" id="QXI31216.1"/>
    </source>
</evidence>
<reference evidence="1 2" key="2">
    <citation type="journal article" date="2021" name="Microorganisms">
        <title>The Ever-Expanding Pseudomonas Genus: Description of 43 New Species and Partition of the Pseudomonas putida Group.</title>
        <authorList>
            <person name="Girard L."/>
            <person name="Lood C."/>
            <person name="Hofte M."/>
            <person name="Vandamme P."/>
            <person name="Rokni-Zadeh H."/>
            <person name="van Noort V."/>
            <person name="Lavigne R."/>
            <person name="De Mot R."/>
        </authorList>
    </citation>
    <scope>NUCLEOTIDE SEQUENCE [LARGE SCALE GENOMIC DNA]</scope>
    <source>
        <strain evidence="1 2">RW8P3</strain>
    </source>
</reference>
<dbReference type="EMBL" id="CP077093">
    <property type="protein sequence ID" value="QXI31216.1"/>
    <property type="molecule type" value="Genomic_DNA"/>
</dbReference>
<dbReference type="RefSeq" id="WP_186676974.1">
    <property type="nucleotide sequence ID" value="NZ_CP077093.1"/>
</dbReference>
<dbReference type="KEGG" id="pvw:HU752_015340"/>